<dbReference type="OrthoDB" id="3524141at2759"/>
<evidence type="ECO:0000259" key="2">
    <source>
        <dbReference type="PROSITE" id="PS50089"/>
    </source>
</evidence>
<keyword evidence="1" id="KW-0863">Zinc-finger</keyword>
<dbReference type="GO" id="GO:0008270">
    <property type="term" value="F:zinc ion binding"/>
    <property type="evidence" value="ECO:0007669"/>
    <property type="project" value="UniProtKB-KW"/>
</dbReference>
<reference evidence="3 4" key="1">
    <citation type="journal article" date="2013" name="BMC Genomics">
        <title>Genomics-driven discovery of the pneumocandin biosynthetic gene cluster in the fungus Glarea lozoyensis.</title>
        <authorList>
            <person name="Chen L."/>
            <person name="Yue Q."/>
            <person name="Zhang X."/>
            <person name="Xiang M."/>
            <person name="Wang C."/>
            <person name="Li S."/>
            <person name="Che Y."/>
            <person name="Ortiz-Lopez F.J."/>
            <person name="Bills G.F."/>
            <person name="Liu X."/>
            <person name="An Z."/>
        </authorList>
    </citation>
    <scope>NUCLEOTIDE SEQUENCE [LARGE SCALE GENOMIC DNA]</scope>
    <source>
        <strain evidence="4">ATCC 20868 / MF5171</strain>
    </source>
</reference>
<dbReference type="SUPFAM" id="SSF57850">
    <property type="entry name" value="RING/U-box"/>
    <property type="match status" value="1"/>
</dbReference>
<feature type="domain" description="RING-type" evidence="2">
    <location>
        <begin position="232"/>
        <end position="284"/>
    </location>
</feature>
<dbReference type="Proteomes" id="UP000016922">
    <property type="component" value="Unassembled WGS sequence"/>
</dbReference>
<evidence type="ECO:0000256" key="1">
    <source>
        <dbReference type="PROSITE-ProRule" id="PRU00175"/>
    </source>
</evidence>
<name>S3DWW1_GLAL2</name>
<dbReference type="InterPro" id="IPR001841">
    <property type="entry name" value="Znf_RING"/>
</dbReference>
<sequence>MCNTYSFIYKCLIEGHAHWGKNVVQAKCDRMKGLEPGAVCECEEETHYSGLPDEQTFRGCIGNIKCFLQASSPLPGTSLTPFSLEQNDCWARKILDALGAIPRDSSFFSLPEHEGRYVQPNDRGTYISRQRLHEMHMYYMMLSGYLQRRMMLRAQELKSSTTESTDVLWAFVSWTDAEERDFELYQQFCNKIILFGTDLFEYRLRWDIPGEERPRLLELVKPDDLDETKKDCVICYCPLGKVTVLDTGTWQEEAVKLPCGHVFGATCVARCEFRAWGVRCPYCRSRFPRGEYKFPGEEGEDRVGPGFVEVDWVGLVDWCLNEAGYAGGDES</sequence>
<keyword evidence="1" id="KW-0479">Metal-binding</keyword>
<dbReference type="AlphaFoldDB" id="S3DWW1"/>
<protein>
    <submittedName>
        <fullName evidence="3">RING/U-box</fullName>
    </submittedName>
</protein>
<dbReference type="Gene3D" id="3.30.40.10">
    <property type="entry name" value="Zinc/RING finger domain, C3HC4 (zinc finger)"/>
    <property type="match status" value="1"/>
</dbReference>
<dbReference type="GeneID" id="19464828"/>
<evidence type="ECO:0000313" key="4">
    <source>
        <dbReference type="Proteomes" id="UP000016922"/>
    </source>
</evidence>
<dbReference type="RefSeq" id="XP_008077254.1">
    <property type="nucleotide sequence ID" value="XM_008079063.1"/>
</dbReference>
<proteinExistence type="predicted"/>
<dbReference type="HOGENOM" id="CLU_839513_0_0_1"/>
<keyword evidence="1" id="KW-0862">Zinc</keyword>
<dbReference type="EMBL" id="KE145353">
    <property type="protein sequence ID" value="EPE36436.1"/>
    <property type="molecule type" value="Genomic_DNA"/>
</dbReference>
<gene>
    <name evidence="3" type="ORF">GLAREA_05774</name>
</gene>
<dbReference type="KEGG" id="glz:GLAREA_05774"/>
<dbReference type="PROSITE" id="PS50089">
    <property type="entry name" value="ZF_RING_2"/>
    <property type="match status" value="1"/>
</dbReference>
<keyword evidence="4" id="KW-1185">Reference proteome</keyword>
<evidence type="ECO:0000313" key="3">
    <source>
        <dbReference type="EMBL" id="EPE36436.1"/>
    </source>
</evidence>
<organism evidence="3 4">
    <name type="scientific">Glarea lozoyensis (strain ATCC 20868 / MF5171)</name>
    <dbReference type="NCBI Taxonomy" id="1116229"/>
    <lineage>
        <taxon>Eukaryota</taxon>
        <taxon>Fungi</taxon>
        <taxon>Dikarya</taxon>
        <taxon>Ascomycota</taxon>
        <taxon>Pezizomycotina</taxon>
        <taxon>Leotiomycetes</taxon>
        <taxon>Helotiales</taxon>
        <taxon>Helotiaceae</taxon>
        <taxon>Glarea</taxon>
    </lineage>
</organism>
<dbReference type="InterPro" id="IPR013083">
    <property type="entry name" value="Znf_RING/FYVE/PHD"/>
</dbReference>
<accession>S3DWW1</accession>